<dbReference type="PANTHER" id="PTHR10302">
    <property type="entry name" value="SINGLE-STRANDED DNA-BINDING PROTEIN"/>
    <property type="match status" value="1"/>
</dbReference>
<proteinExistence type="inferred from homology"/>
<comment type="subunit">
    <text evidence="3">Homotetramer.</text>
</comment>
<evidence type="ECO:0000313" key="6">
    <source>
        <dbReference type="Proteomes" id="UP000186535"/>
    </source>
</evidence>
<dbReference type="InterPro" id="IPR000424">
    <property type="entry name" value="Primosome_PriB/ssb"/>
</dbReference>
<dbReference type="Pfam" id="PF00436">
    <property type="entry name" value="SSB"/>
    <property type="match status" value="1"/>
</dbReference>
<evidence type="ECO:0000256" key="2">
    <source>
        <dbReference type="ARBA" id="ARBA00023172"/>
    </source>
</evidence>
<evidence type="ECO:0000256" key="4">
    <source>
        <dbReference type="PIRNR" id="PIRNR002070"/>
    </source>
</evidence>
<dbReference type="CDD" id="cd04496">
    <property type="entry name" value="SSB_OBF"/>
    <property type="match status" value="1"/>
</dbReference>
<dbReference type="SUPFAM" id="SSF50249">
    <property type="entry name" value="Nucleic acid-binding proteins"/>
    <property type="match status" value="1"/>
</dbReference>
<dbReference type="GO" id="GO:0003697">
    <property type="term" value="F:single-stranded DNA binding"/>
    <property type="evidence" value="ECO:0007669"/>
    <property type="project" value="UniProtKB-UniRule"/>
</dbReference>
<dbReference type="Gene3D" id="2.40.50.140">
    <property type="entry name" value="Nucleic acid-binding proteins"/>
    <property type="match status" value="1"/>
</dbReference>
<dbReference type="InterPro" id="IPR011344">
    <property type="entry name" value="ssDNA-bd"/>
</dbReference>
<evidence type="ECO:0000313" key="5">
    <source>
        <dbReference type="EMBL" id="OKA34513.1"/>
    </source>
</evidence>
<comment type="caution">
    <text evidence="5">The sequence shown here is derived from an EMBL/GenBank/DDBJ whole genome shotgun (WGS) entry which is preliminary data.</text>
</comment>
<accession>A0A1C4C3T2</accession>
<dbReference type="Proteomes" id="UP000186535">
    <property type="component" value="Unassembled WGS sequence"/>
</dbReference>
<dbReference type="PIRSF" id="PIRSF002070">
    <property type="entry name" value="SSB"/>
    <property type="match status" value="1"/>
</dbReference>
<dbReference type="HAMAP" id="MF_00984">
    <property type="entry name" value="SSB"/>
    <property type="match status" value="1"/>
</dbReference>
<dbReference type="GO" id="GO:0006260">
    <property type="term" value="P:DNA replication"/>
    <property type="evidence" value="ECO:0007669"/>
    <property type="project" value="InterPro"/>
</dbReference>
<evidence type="ECO:0000256" key="1">
    <source>
        <dbReference type="ARBA" id="ARBA00023125"/>
    </source>
</evidence>
<keyword evidence="1 3" id="KW-0238">DNA-binding</keyword>
<comment type="caution">
    <text evidence="3">Lacks conserved residue(s) required for the propagation of feature annotation.</text>
</comment>
<dbReference type="GO" id="GO:0006310">
    <property type="term" value="P:DNA recombination"/>
    <property type="evidence" value="ECO:0007669"/>
    <property type="project" value="UniProtKB-KW"/>
</dbReference>
<name>A0A1C4C3T2_BACCE</name>
<dbReference type="PANTHER" id="PTHR10302:SF27">
    <property type="entry name" value="SINGLE-STRANDED DNA-BINDING PROTEIN"/>
    <property type="match status" value="1"/>
</dbReference>
<organism evidence="5 6">
    <name type="scientific">Bacillus cereus</name>
    <dbReference type="NCBI Taxonomy" id="1396"/>
    <lineage>
        <taxon>Bacteria</taxon>
        <taxon>Bacillati</taxon>
        <taxon>Bacillota</taxon>
        <taxon>Bacilli</taxon>
        <taxon>Bacillales</taxon>
        <taxon>Bacillaceae</taxon>
        <taxon>Bacillus</taxon>
        <taxon>Bacillus cereus group</taxon>
    </lineage>
</organism>
<dbReference type="NCBIfam" id="TIGR00621">
    <property type="entry name" value="ssb"/>
    <property type="match status" value="1"/>
</dbReference>
<gene>
    <name evidence="5" type="ORF">BJR07_23665</name>
</gene>
<dbReference type="NCBIfam" id="NF005242">
    <property type="entry name" value="PRK06752.1"/>
    <property type="match status" value="1"/>
</dbReference>
<evidence type="ECO:0000256" key="3">
    <source>
        <dbReference type="HAMAP-Rule" id="MF_00984"/>
    </source>
</evidence>
<sequence length="116" mass="13623">MMNRVVLIGRLTKEPELYYTKQDVAYARVCVAVNRGFRNSLGEQQVDFINCIIWRKSAENVTEYCTKGSLVGITGRIHTRNYEDDQGKRIYITEVMIESITFLERRREGHRNKMET</sequence>
<dbReference type="FunFam" id="2.40.50.140:FF:000084">
    <property type="entry name" value="Single-stranded DNA-binding protein"/>
    <property type="match status" value="1"/>
</dbReference>
<dbReference type="InterPro" id="IPR012340">
    <property type="entry name" value="NA-bd_OB-fold"/>
</dbReference>
<dbReference type="EMBL" id="MPON01000010">
    <property type="protein sequence ID" value="OKA34513.1"/>
    <property type="molecule type" value="Genomic_DNA"/>
</dbReference>
<dbReference type="AlphaFoldDB" id="A0A1C4C3T2"/>
<dbReference type="PROSITE" id="PS50935">
    <property type="entry name" value="SSB"/>
    <property type="match status" value="1"/>
</dbReference>
<dbReference type="RefSeq" id="WP_073518520.1">
    <property type="nucleotide sequence ID" value="NZ_MPOM01000003.1"/>
</dbReference>
<protein>
    <recommendedName>
        <fullName evidence="3 4">Single-stranded DNA-binding protein</fullName>
        <shortName evidence="3">SSB</shortName>
    </recommendedName>
</protein>
<dbReference type="GO" id="GO:0009295">
    <property type="term" value="C:nucleoid"/>
    <property type="evidence" value="ECO:0007669"/>
    <property type="project" value="TreeGrafter"/>
</dbReference>
<reference evidence="5 6" key="1">
    <citation type="submission" date="2016-11" db="EMBL/GenBank/DDBJ databases">
        <title>Identification of Bacillus cereus isolated from egg-white.</title>
        <authorList>
            <person name="Soni A."/>
            <person name="Oey I."/>
            <person name="Silcock P."/>
            <person name="Bremer P."/>
        </authorList>
    </citation>
    <scope>NUCLEOTIDE SEQUENCE [LARGE SCALE GENOMIC DNA]</scope>
    <source>
        <strain evidence="5 6">NZAS03</strain>
    </source>
</reference>
<keyword evidence="2" id="KW-0233">DNA recombination</keyword>